<feature type="transmembrane region" description="Helical" evidence="1">
    <location>
        <begin position="33"/>
        <end position="56"/>
    </location>
</feature>
<name>A0A1Y2DSD4_9PEZI</name>
<protein>
    <submittedName>
        <fullName evidence="2">Uncharacterized protein</fullName>
    </submittedName>
</protein>
<keyword evidence="1" id="KW-0812">Transmembrane</keyword>
<accession>A0A1Y2DSD4</accession>
<dbReference type="EMBL" id="MCFJ01000009">
    <property type="protein sequence ID" value="ORY62172.1"/>
    <property type="molecule type" value="Genomic_DNA"/>
</dbReference>
<dbReference type="InterPro" id="IPR022185">
    <property type="entry name" value="DUF3712"/>
</dbReference>
<sequence>MADSYKEETITTRFDASPETNSKASKGHCKRFWWVYILVLVVIVVIVVPVVLLVAVPKIAQQKINEAKLHVDSIVVTNTRPNVLNMAINSTITTDGKVHATIAGFQSTMYLMDVDPPLAFATLDFPQTKSDALMVVNISQELTFDNLDAVKTFNAHLLSKEKINVKIEGDTNVRVSGIARNYPVSFSKNIEMVGFNNFAGVVVTNPHVNLNPVNNFNATANLPNPTIWTVEIGNATFHNYLNGSDIGTAYILDVVLRPGDNEFFIWADVNQAPILNALTLPPACETGNLTIDLGGKTVMNNGQTISYFQDAFASSNVSAIIDIGAAVKNDIGLSIPCKGSS</sequence>
<dbReference type="OrthoDB" id="10039566at2759"/>
<dbReference type="InterPro" id="IPR046368">
    <property type="entry name" value="Tag1"/>
</dbReference>
<dbReference type="Proteomes" id="UP000193689">
    <property type="component" value="Unassembled WGS sequence"/>
</dbReference>
<evidence type="ECO:0000313" key="2">
    <source>
        <dbReference type="EMBL" id="ORY62172.1"/>
    </source>
</evidence>
<keyword evidence="3" id="KW-1185">Reference proteome</keyword>
<dbReference type="GeneID" id="63772529"/>
<dbReference type="PANTHER" id="PTHR35895:SF1">
    <property type="entry name" value="LIPID-BINDING SERUM GLYCOPROTEIN C-TERMINAL DOMAIN-CONTAINING PROTEIN"/>
    <property type="match status" value="1"/>
</dbReference>
<dbReference type="STRING" id="1141098.A0A1Y2DSD4"/>
<evidence type="ECO:0000256" key="1">
    <source>
        <dbReference type="SAM" id="Phobius"/>
    </source>
</evidence>
<evidence type="ECO:0000313" key="3">
    <source>
        <dbReference type="Proteomes" id="UP000193689"/>
    </source>
</evidence>
<gene>
    <name evidence="2" type="ORF">BCR38DRAFT_347157</name>
</gene>
<reference evidence="2 3" key="1">
    <citation type="submission" date="2016-07" db="EMBL/GenBank/DDBJ databases">
        <title>Pervasive Adenine N6-methylation of Active Genes in Fungi.</title>
        <authorList>
            <consortium name="DOE Joint Genome Institute"/>
            <person name="Mondo S.J."/>
            <person name="Dannebaum R.O."/>
            <person name="Kuo R.C."/>
            <person name="Labutti K."/>
            <person name="Haridas S."/>
            <person name="Kuo A."/>
            <person name="Salamov A."/>
            <person name="Ahrendt S.R."/>
            <person name="Lipzen A."/>
            <person name="Sullivan W."/>
            <person name="Andreopoulos W.B."/>
            <person name="Clum A."/>
            <person name="Lindquist E."/>
            <person name="Daum C."/>
            <person name="Ramamoorthy G.K."/>
            <person name="Gryganskyi A."/>
            <person name="Culley D."/>
            <person name="Magnuson J.K."/>
            <person name="James T.Y."/>
            <person name="O'Malley M.A."/>
            <person name="Stajich J.E."/>
            <person name="Spatafora J.W."/>
            <person name="Visel A."/>
            <person name="Grigoriev I.V."/>
        </authorList>
    </citation>
    <scope>NUCLEOTIDE SEQUENCE [LARGE SCALE GENOMIC DNA]</scope>
    <source>
        <strain evidence="2 3">CBS 129021</strain>
    </source>
</reference>
<dbReference type="AlphaFoldDB" id="A0A1Y2DSD4"/>
<proteinExistence type="predicted"/>
<dbReference type="Pfam" id="PF12505">
    <property type="entry name" value="DUF3712"/>
    <property type="match status" value="1"/>
</dbReference>
<dbReference type="PANTHER" id="PTHR35895">
    <property type="entry name" value="CHROMOSOME 16, WHOLE GENOME SHOTGUN SEQUENCE"/>
    <property type="match status" value="1"/>
</dbReference>
<dbReference type="GO" id="GO:0000329">
    <property type="term" value="C:fungal-type vacuole membrane"/>
    <property type="evidence" value="ECO:0007669"/>
    <property type="project" value="InterPro"/>
</dbReference>
<keyword evidence="1" id="KW-0472">Membrane</keyword>
<comment type="caution">
    <text evidence="2">The sequence shown here is derived from an EMBL/GenBank/DDBJ whole genome shotgun (WGS) entry which is preliminary data.</text>
</comment>
<keyword evidence="1" id="KW-1133">Transmembrane helix</keyword>
<dbReference type="RefSeq" id="XP_040714008.1">
    <property type="nucleotide sequence ID" value="XM_040856317.1"/>
</dbReference>
<dbReference type="InParanoid" id="A0A1Y2DSD4"/>
<organism evidence="2 3">
    <name type="scientific">Pseudomassariella vexata</name>
    <dbReference type="NCBI Taxonomy" id="1141098"/>
    <lineage>
        <taxon>Eukaryota</taxon>
        <taxon>Fungi</taxon>
        <taxon>Dikarya</taxon>
        <taxon>Ascomycota</taxon>
        <taxon>Pezizomycotina</taxon>
        <taxon>Sordariomycetes</taxon>
        <taxon>Xylariomycetidae</taxon>
        <taxon>Amphisphaeriales</taxon>
        <taxon>Pseudomassariaceae</taxon>
        <taxon>Pseudomassariella</taxon>
    </lineage>
</organism>